<feature type="compositionally biased region" description="Pro residues" evidence="1">
    <location>
        <begin position="1038"/>
        <end position="1053"/>
    </location>
</feature>
<reference evidence="2 3" key="1">
    <citation type="submission" date="2019-01" db="EMBL/GenBank/DDBJ databases">
        <title>Draft genome sequence of Psathyrella aberdarensis IHI B618.</title>
        <authorList>
            <person name="Buettner E."/>
            <person name="Kellner H."/>
        </authorList>
    </citation>
    <scope>NUCLEOTIDE SEQUENCE [LARGE SCALE GENOMIC DNA]</scope>
    <source>
        <strain evidence="2 3">IHI B618</strain>
    </source>
</reference>
<feature type="compositionally biased region" description="Low complexity" evidence="1">
    <location>
        <begin position="891"/>
        <end position="903"/>
    </location>
</feature>
<feature type="compositionally biased region" description="Basic and acidic residues" evidence="1">
    <location>
        <begin position="418"/>
        <end position="428"/>
    </location>
</feature>
<feature type="compositionally biased region" description="Basic and acidic residues" evidence="1">
    <location>
        <begin position="1097"/>
        <end position="1106"/>
    </location>
</feature>
<proteinExistence type="predicted"/>
<feature type="compositionally biased region" description="Basic and acidic residues" evidence="1">
    <location>
        <begin position="653"/>
        <end position="664"/>
    </location>
</feature>
<feature type="region of interest" description="Disordered" evidence="1">
    <location>
        <begin position="594"/>
        <end position="627"/>
    </location>
</feature>
<feature type="compositionally biased region" description="Low complexity" evidence="1">
    <location>
        <begin position="1054"/>
        <end position="1063"/>
    </location>
</feature>
<feature type="region of interest" description="Disordered" evidence="1">
    <location>
        <begin position="641"/>
        <end position="664"/>
    </location>
</feature>
<dbReference type="PANTHER" id="PTHR48125">
    <property type="entry name" value="LP07818P1"/>
    <property type="match status" value="1"/>
</dbReference>
<dbReference type="PANTHER" id="PTHR48125:SF12">
    <property type="entry name" value="AT HOOK TRANSCRIPTION FACTOR FAMILY-RELATED"/>
    <property type="match status" value="1"/>
</dbReference>
<feature type="compositionally biased region" description="Low complexity" evidence="1">
    <location>
        <begin position="602"/>
        <end position="614"/>
    </location>
</feature>
<feature type="compositionally biased region" description="Basic and acidic residues" evidence="1">
    <location>
        <begin position="714"/>
        <end position="725"/>
    </location>
</feature>
<evidence type="ECO:0000313" key="2">
    <source>
        <dbReference type="EMBL" id="RXW18797.1"/>
    </source>
</evidence>
<feature type="compositionally biased region" description="Acidic residues" evidence="1">
    <location>
        <begin position="923"/>
        <end position="936"/>
    </location>
</feature>
<name>A0A4Q2DG35_9AGAR</name>
<comment type="caution">
    <text evidence="2">The sequence shown here is derived from an EMBL/GenBank/DDBJ whole genome shotgun (WGS) entry which is preliminary data.</text>
</comment>
<feature type="region of interest" description="Disordered" evidence="1">
    <location>
        <begin position="527"/>
        <end position="553"/>
    </location>
</feature>
<feature type="region of interest" description="Disordered" evidence="1">
    <location>
        <begin position="1009"/>
        <end position="1106"/>
    </location>
</feature>
<feature type="region of interest" description="Disordered" evidence="1">
    <location>
        <begin position="371"/>
        <end position="485"/>
    </location>
</feature>
<feature type="compositionally biased region" description="Acidic residues" evidence="1">
    <location>
        <begin position="532"/>
        <end position="547"/>
    </location>
</feature>
<dbReference type="OrthoDB" id="3158970at2759"/>
<accession>A0A4Q2DG35</accession>
<feature type="compositionally biased region" description="Basic and acidic residues" evidence="1">
    <location>
        <begin position="436"/>
        <end position="454"/>
    </location>
</feature>
<gene>
    <name evidence="2" type="ORF">EST38_g7050</name>
</gene>
<keyword evidence="3" id="KW-1185">Reference proteome</keyword>
<feature type="region of interest" description="Disordered" evidence="1">
    <location>
        <begin position="794"/>
        <end position="940"/>
    </location>
</feature>
<feature type="compositionally biased region" description="Low complexity" evidence="1">
    <location>
        <begin position="1023"/>
        <end position="1037"/>
    </location>
</feature>
<protein>
    <submittedName>
        <fullName evidence="2">Uncharacterized protein</fullName>
    </submittedName>
</protein>
<organism evidence="2 3">
    <name type="scientific">Candolleomyces aberdarensis</name>
    <dbReference type="NCBI Taxonomy" id="2316362"/>
    <lineage>
        <taxon>Eukaryota</taxon>
        <taxon>Fungi</taxon>
        <taxon>Dikarya</taxon>
        <taxon>Basidiomycota</taxon>
        <taxon>Agaricomycotina</taxon>
        <taxon>Agaricomycetes</taxon>
        <taxon>Agaricomycetidae</taxon>
        <taxon>Agaricales</taxon>
        <taxon>Agaricineae</taxon>
        <taxon>Psathyrellaceae</taxon>
        <taxon>Candolleomyces</taxon>
    </lineage>
</organism>
<evidence type="ECO:0000313" key="3">
    <source>
        <dbReference type="Proteomes" id="UP000290288"/>
    </source>
</evidence>
<feature type="compositionally biased region" description="Basic and acidic residues" evidence="1">
    <location>
        <begin position="618"/>
        <end position="627"/>
    </location>
</feature>
<sequence length="1290" mass="143541">MTLSAPSASEITNITKDEKRMVYKGKATHRSWPQLPEELIRLIATFYLHNLSYTSYCPQTWEAHEFWHQRMVYAAVRDGIELERGLMSVCESWHRALENHFFWQQSVNLIDPLDLFAPHMVVAPPKPTSKHGGSQQAPPVKITYWKHLRNILSCSCIVCRINQPPTNMGLGNVQHTSNRRSIMYTPYIGMINVCRDHEKRKTAFCGLCLRESPNFDTGTLGMFGGFGIGMGPGMTPQAHTHALGQLMMSIACLDNEDEDTWPNVEATCKNCRLEWLWRKAWTQPIDREAIGGPPCTGSTRPSFLPIPHLQTLLQNTPDWETRHTLEGFVEMAEGTIPDVLTLAREKWWLRKFTKLGDMMMQAVAARRWVNGGGESATAPSRSTHHEPQQQQQQQLDLRGVYQIEHRKEEEEEEASVEEVQKHGEEEKAQLAMDLELAVRLEKEDRDREEGEYVQRPKQPPPPLPTRQTNRARTPSPPAERVSENTYEPPVTIQFASDTYSSSPRTTITAATLEDADLERFDDRDEVLSQADDLSEEEEEEEEEEEDTSILQTEENSVRELALGDWARARILDGYWVSPADVWYGYDKVYKGSGMGADHKMNLPPDTTTTSSTPGEEGGGGRRLDKRKEGWTLAVHPCPWTIEAGGQTSASELRNGEQEESHPHWETVVSQAPPTFALCEQAYQVHQKQLRQILLPAMRNVVRKIVMDCGVAALPKDENDNGDRARASSVSSSEGSNRKRKRTPTGTRRKSSGPNDPAVIASRMTVEEVVKIMREEEGVWFEGVDWVERKRNEREAAAKRKRSVPIPLSEAISGGSPNAYPENLENPKDGHGPATTGESPPKKRRKTKDGEDSRPFGGAGASGTAGPPSSTSTSPNGSEGVEEDVTSSGSGTSPVLSTSTLQTTPSPPPSTVTAEDGEQKGDAQEDEEGDEFVDAEEEEKRIRIPVAPVLERPRLLRPIPYIPLTVSNMPQYTLRALEMSWREACSPLYQCRCRICERAAMAVAAANANANGQGRRRSSAAAETQKPQQQQQQTQTAPPSHPPPPLPTRPPPGVPVQQSQQQQQKIPAIRLRPIAAPKAELPQRQQAKQEEEEEEEEALSRDQVVVREVEVSDEYDDEEFERLIDERDLDLDDNDDLNEFDGQYEQVPYGYGDADEDDEVVEIDLDSEGIEGAFEEATKTTTANVGGIPCTPTKTTKRTSHGTTAATTTTTSVTSPTRTARKRSCDEEELELDHEGRTVSVRSVSAGSEDLGNDVLAPSEAKYGAPTPRSPTPPKRQKMAGEEALLGNSRG</sequence>
<feature type="region of interest" description="Disordered" evidence="1">
    <location>
        <begin position="713"/>
        <end position="759"/>
    </location>
</feature>
<feature type="region of interest" description="Disordered" evidence="1">
    <location>
        <begin position="1175"/>
        <end position="1290"/>
    </location>
</feature>
<dbReference type="EMBL" id="SDEE01000240">
    <property type="protein sequence ID" value="RXW18797.1"/>
    <property type="molecule type" value="Genomic_DNA"/>
</dbReference>
<evidence type="ECO:0000256" key="1">
    <source>
        <dbReference type="SAM" id="MobiDB-lite"/>
    </source>
</evidence>
<dbReference type="Proteomes" id="UP000290288">
    <property type="component" value="Unassembled WGS sequence"/>
</dbReference>
<dbReference type="STRING" id="2316362.A0A4Q2DG35"/>
<feature type="compositionally biased region" description="Low complexity" evidence="1">
    <location>
        <begin position="1200"/>
        <end position="1217"/>
    </location>
</feature>
<feature type="compositionally biased region" description="Basic residues" evidence="1">
    <location>
        <begin position="737"/>
        <end position="750"/>
    </location>
</feature>
<feature type="compositionally biased region" description="Low complexity" evidence="1">
    <location>
        <begin position="863"/>
        <end position="877"/>
    </location>
</feature>